<name>A0A371G177_MUCPR</name>
<dbReference type="InterPro" id="IPR032675">
    <property type="entry name" value="LRR_dom_sf"/>
</dbReference>
<keyword evidence="17 23" id="KW-0472">Membrane</keyword>
<evidence type="ECO:0000256" key="7">
    <source>
        <dbReference type="ARBA" id="ARBA00022553"/>
    </source>
</evidence>
<dbReference type="EC" id="2.7.11.1" evidence="4"/>
<keyword evidence="26" id="KW-1185">Reference proteome</keyword>
<evidence type="ECO:0000256" key="14">
    <source>
        <dbReference type="ARBA" id="ARBA00022777"/>
    </source>
</evidence>
<dbReference type="SUPFAM" id="SSF56112">
    <property type="entry name" value="Protein kinase-like (PK-like)"/>
    <property type="match status" value="1"/>
</dbReference>
<evidence type="ECO:0000256" key="5">
    <source>
        <dbReference type="ARBA" id="ARBA00022475"/>
    </source>
</evidence>
<dbReference type="FunFam" id="1.10.510.10:FF:000358">
    <property type="entry name" value="Putative leucine-rich repeat receptor-like serine/threonine-protein kinase"/>
    <property type="match status" value="1"/>
</dbReference>
<dbReference type="STRING" id="157652.A0A371G177"/>
<dbReference type="Gene3D" id="1.10.510.10">
    <property type="entry name" value="Transferase(Phosphotransferase) domain 1"/>
    <property type="match status" value="1"/>
</dbReference>
<dbReference type="SMART" id="SM00220">
    <property type="entry name" value="S_TKc"/>
    <property type="match status" value="1"/>
</dbReference>
<comment type="catalytic activity">
    <reaction evidence="21">
        <text>L-seryl-[protein] + ATP = O-phospho-L-seryl-[protein] + ADP + H(+)</text>
        <dbReference type="Rhea" id="RHEA:17989"/>
        <dbReference type="Rhea" id="RHEA-COMP:9863"/>
        <dbReference type="Rhea" id="RHEA-COMP:11604"/>
        <dbReference type="ChEBI" id="CHEBI:15378"/>
        <dbReference type="ChEBI" id="CHEBI:29999"/>
        <dbReference type="ChEBI" id="CHEBI:30616"/>
        <dbReference type="ChEBI" id="CHEBI:83421"/>
        <dbReference type="ChEBI" id="CHEBI:456216"/>
        <dbReference type="EC" id="2.7.11.1"/>
    </reaction>
</comment>
<dbReference type="EMBL" id="QJKJ01007083">
    <property type="protein sequence ID" value="RDX84314.1"/>
    <property type="molecule type" value="Genomic_DNA"/>
</dbReference>
<dbReference type="AlphaFoldDB" id="A0A371G177"/>
<dbReference type="SMART" id="SM00369">
    <property type="entry name" value="LRR_TYP"/>
    <property type="match status" value="8"/>
</dbReference>
<evidence type="ECO:0000256" key="16">
    <source>
        <dbReference type="ARBA" id="ARBA00022989"/>
    </source>
</evidence>
<dbReference type="InterPro" id="IPR000719">
    <property type="entry name" value="Prot_kinase_dom"/>
</dbReference>
<dbReference type="FunFam" id="3.80.10.10:FF:000095">
    <property type="entry name" value="LRR receptor-like serine/threonine-protein kinase GSO1"/>
    <property type="match status" value="1"/>
</dbReference>
<dbReference type="Pfam" id="PF00560">
    <property type="entry name" value="LRR_1"/>
    <property type="match status" value="7"/>
</dbReference>
<keyword evidence="7" id="KW-0597">Phosphoprotein</keyword>
<evidence type="ECO:0000256" key="13">
    <source>
        <dbReference type="ARBA" id="ARBA00022741"/>
    </source>
</evidence>
<dbReference type="GO" id="GO:0004674">
    <property type="term" value="F:protein serine/threonine kinase activity"/>
    <property type="evidence" value="ECO:0007669"/>
    <property type="project" value="UniProtKB-KW"/>
</dbReference>
<feature type="non-terminal residue" evidence="25">
    <location>
        <position position="1"/>
    </location>
</feature>
<dbReference type="InterPro" id="IPR011009">
    <property type="entry name" value="Kinase-like_dom_sf"/>
</dbReference>
<keyword evidence="9" id="KW-0808">Transferase</keyword>
<dbReference type="Gene3D" id="3.30.200.20">
    <property type="entry name" value="Phosphorylase Kinase, domain 1"/>
    <property type="match status" value="1"/>
</dbReference>
<evidence type="ECO:0000256" key="15">
    <source>
        <dbReference type="ARBA" id="ARBA00022840"/>
    </source>
</evidence>
<organism evidence="25 26">
    <name type="scientific">Mucuna pruriens</name>
    <name type="common">Velvet bean</name>
    <name type="synonym">Dolichos pruriens</name>
    <dbReference type="NCBI Taxonomy" id="157652"/>
    <lineage>
        <taxon>Eukaryota</taxon>
        <taxon>Viridiplantae</taxon>
        <taxon>Streptophyta</taxon>
        <taxon>Embryophyta</taxon>
        <taxon>Tracheophyta</taxon>
        <taxon>Spermatophyta</taxon>
        <taxon>Magnoliopsida</taxon>
        <taxon>eudicotyledons</taxon>
        <taxon>Gunneridae</taxon>
        <taxon>Pentapetalae</taxon>
        <taxon>rosids</taxon>
        <taxon>fabids</taxon>
        <taxon>Fabales</taxon>
        <taxon>Fabaceae</taxon>
        <taxon>Papilionoideae</taxon>
        <taxon>50 kb inversion clade</taxon>
        <taxon>NPAAA clade</taxon>
        <taxon>indigoferoid/millettioid clade</taxon>
        <taxon>Phaseoleae</taxon>
        <taxon>Mucuna</taxon>
    </lineage>
</organism>
<dbReference type="PANTHER" id="PTHR27008">
    <property type="entry name" value="OS04G0122200 PROTEIN"/>
    <property type="match status" value="1"/>
</dbReference>
<evidence type="ECO:0000256" key="8">
    <source>
        <dbReference type="ARBA" id="ARBA00022614"/>
    </source>
</evidence>
<dbReference type="Pfam" id="PF13855">
    <property type="entry name" value="LRR_8"/>
    <property type="match status" value="2"/>
</dbReference>
<dbReference type="InterPro" id="IPR051809">
    <property type="entry name" value="Plant_receptor-like_S/T_kinase"/>
</dbReference>
<keyword evidence="15 22" id="KW-0067">ATP-binding</keyword>
<evidence type="ECO:0000313" key="25">
    <source>
        <dbReference type="EMBL" id="RDX84314.1"/>
    </source>
</evidence>
<gene>
    <name evidence="25" type="ORF">CR513_34650</name>
</gene>
<keyword evidence="16 23" id="KW-1133">Transmembrane helix</keyword>
<evidence type="ECO:0000256" key="9">
    <source>
        <dbReference type="ARBA" id="ARBA00022679"/>
    </source>
</evidence>
<keyword evidence="5" id="KW-1003">Cell membrane</keyword>
<dbReference type="GO" id="GO:0005524">
    <property type="term" value="F:ATP binding"/>
    <property type="evidence" value="ECO:0007669"/>
    <property type="project" value="UniProtKB-UniRule"/>
</dbReference>
<evidence type="ECO:0000256" key="12">
    <source>
        <dbReference type="ARBA" id="ARBA00022737"/>
    </source>
</evidence>
<dbReference type="Gene3D" id="3.80.10.10">
    <property type="entry name" value="Ribonuclease Inhibitor"/>
    <property type="match status" value="4"/>
</dbReference>
<comment type="catalytic activity">
    <reaction evidence="20">
        <text>L-threonyl-[protein] + ATP = O-phospho-L-threonyl-[protein] + ADP + H(+)</text>
        <dbReference type="Rhea" id="RHEA:46608"/>
        <dbReference type="Rhea" id="RHEA-COMP:11060"/>
        <dbReference type="Rhea" id="RHEA-COMP:11605"/>
        <dbReference type="ChEBI" id="CHEBI:15378"/>
        <dbReference type="ChEBI" id="CHEBI:30013"/>
        <dbReference type="ChEBI" id="CHEBI:30616"/>
        <dbReference type="ChEBI" id="CHEBI:61977"/>
        <dbReference type="ChEBI" id="CHEBI:456216"/>
        <dbReference type="EC" id="2.7.11.1"/>
    </reaction>
</comment>
<evidence type="ECO:0000256" key="11">
    <source>
        <dbReference type="ARBA" id="ARBA00022729"/>
    </source>
</evidence>
<evidence type="ECO:0000256" key="3">
    <source>
        <dbReference type="ARBA" id="ARBA00008684"/>
    </source>
</evidence>
<dbReference type="PROSITE" id="PS00107">
    <property type="entry name" value="PROTEIN_KINASE_ATP"/>
    <property type="match status" value="1"/>
</dbReference>
<dbReference type="SMART" id="SM00365">
    <property type="entry name" value="LRR_SD22"/>
    <property type="match status" value="5"/>
</dbReference>
<evidence type="ECO:0000256" key="23">
    <source>
        <dbReference type="SAM" id="Phobius"/>
    </source>
</evidence>
<dbReference type="SUPFAM" id="SSF52058">
    <property type="entry name" value="L domain-like"/>
    <property type="match status" value="2"/>
</dbReference>
<sequence>MNTFFFLLPSFWYVVCLRMLVLSIINSLLFLPNTSTFVLGNQTDHLVLLKFKESISNDPYKIFGSWNSSTHFCKWRGITCNRMHQRVIELNLEGNKLHGFISPHIGNLSYLTSLNLGNNSFHGKIPQELGRLLQLQHLSLTNNSLEGEVPTNLTSCSNIKELNLFGNNLIGKIPIEIGSLQKLERMSLGENNLIGAIPPSTGNLSSLTVLSMGVNYLEGNIPPEICHLKNLAMISLHVNKLISTFPSCLYNMSSLTIISAADNQFNGSLPPNMFHTLPDLREFLLGGNHISGQIPTSIANASILQTLDVGKNHLVGQVSSLGKLQDLWFLSLYSNNLGENSTKDLEFLKSLANCSKLQVLSISYNNFGGSLPNSIGNLSTQLSQLYLGGNQISGKVPIELGNLIGLSVLTMEINHFEGIIPTTFGKFQKLQKLELSSNKLSGDMPDFIGNLTQLYYLDMGENMLEGNIPPSIENCQKLQYLDLWKNNLRGSIPLEVFSLFSLTNLLDLSQNSLSGSLPDEMGRLKNIGKMNLSENNLSGDIPKTIGDCISLEYLYLQGNSFHGTIPSSLASLKGLRVLDISQNRLFGSIPKDLQNISFLEYFNVSFNMLEGEVPMEGVFRNASEIAVVGNNKLCGGVSELHLPPCLIKGKKPTKHLNFMSITMMIVSVVAFLLILPFILSIYWMRKRNKKKSSSDLPIIDQLSKISYQNLYHGTDGFSVKNLVGSGSFGTVYKGTIELEGENVVAIKVLNLQKKGSQKSFIAECNALKNIRHRNVVKILTCCSSIDHRGQEFKALVFEYMTNGSLERWLHPSTDLGNQSFSLNLDQRLNIIIDVAYAFHYLHYESEQAIIHCDLKPSNVLLNDCLVAHVSDFGLAKRLSSIVVSPKQTNTIEIKGTIGYAPPEYGMGSEASIEGDVYSFGILILEMLTGKRPTNEMFEDGLNLHNYVKSSIPNNLFEIVDSTILPKELKKATNNQNLILMHSIIEKCLLSLFRIALACSTESPKERMSMVDITRELNLIKSSFSS</sequence>
<dbReference type="PROSITE" id="PS50011">
    <property type="entry name" value="PROTEIN_KINASE_DOM"/>
    <property type="match status" value="1"/>
</dbReference>
<evidence type="ECO:0000256" key="4">
    <source>
        <dbReference type="ARBA" id="ARBA00012513"/>
    </source>
</evidence>
<proteinExistence type="inferred from homology"/>
<evidence type="ECO:0000259" key="24">
    <source>
        <dbReference type="PROSITE" id="PS50011"/>
    </source>
</evidence>
<keyword evidence="18" id="KW-0675">Receptor</keyword>
<feature type="domain" description="Protein kinase" evidence="24">
    <location>
        <begin position="717"/>
        <end position="984"/>
    </location>
</feature>
<dbReference type="Proteomes" id="UP000257109">
    <property type="component" value="Unassembled WGS sequence"/>
</dbReference>
<evidence type="ECO:0000256" key="19">
    <source>
        <dbReference type="ARBA" id="ARBA00023180"/>
    </source>
</evidence>
<keyword evidence="13 22" id="KW-0547">Nucleotide-binding</keyword>
<keyword evidence="12" id="KW-0677">Repeat</keyword>
<keyword evidence="11" id="KW-0732">Signal</keyword>
<feature type="binding site" evidence="22">
    <location>
        <position position="747"/>
    </location>
    <ligand>
        <name>ATP</name>
        <dbReference type="ChEBI" id="CHEBI:30616"/>
    </ligand>
</feature>
<protein>
    <recommendedName>
        <fullName evidence="4">non-specific serine/threonine protein kinase</fullName>
        <ecNumber evidence="4">2.7.11.1</ecNumber>
    </recommendedName>
</protein>
<evidence type="ECO:0000256" key="1">
    <source>
        <dbReference type="ARBA" id="ARBA00004162"/>
    </source>
</evidence>
<dbReference type="Pfam" id="PF00069">
    <property type="entry name" value="Pkinase"/>
    <property type="match status" value="1"/>
</dbReference>
<dbReference type="OrthoDB" id="676979at2759"/>
<evidence type="ECO:0000256" key="22">
    <source>
        <dbReference type="PROSITE-ProRule" id="PRU10141"/>
    </source>
</evidence>
<evidence type="ECO:0000256" key="17">
    <source>
        <dbReference type="ARBA" id="ARBA00023136"/>
    </source>
</evidence>
<keyword evidence="10 23" id="KW-0812">Transmembrane</keyword>
<dbReference type="FunFam" id="3.80.10.10:FF:000288">
    <property type="entry name" value="LRR receptor-like serine/threonine-protein kinase EFR"/>
    <property type="match status" value="1"/>
</dbReference>
<comment type="similarity">
    <text evidence="3">Belongs to the protein kinase superfamily. Ser/Thr protein kinase family.</text>
</comment>
<evidence type="ECO:0000256" key="21">
    <source>
        <dbReference type="ARBA" id="ARBA00048679"/>
    </source>
</evidence>
<feature type="transmembrane region" description="Helical" evidence="23">
    <location>
        <begin position="658"/>
        <end position="683"/>
    </location>
</feature>
<keyword evidence="14" id="KW-0418">Kinase</keyword>
<evidence type="ECO:0000313" key="26">
    <source>
        <dbReference type="Proteomes" id="UP000257109"/>
    </source>
</evidence>
<evidence type="ECO:0000256" key="10">
    <source>
        <dbReference type="ARBA" id="ARBA00022692"/>
    </source>
</evidence>
<reference evidence="25" key="1">
    <citation type="submission" date="2018-05" db="EMBL/GenBank/DDBJ databases">
        <title>Draft genome of Mucuna pruriens seed.</title>
        <authorList>
            <person name="Nnadi N.E."/>
            <person name="Vos R."/>
            <person name="Hasami M.H."/>
            <person name="Devisetty U.K."/>
            <person name="Aguiy J.C."/>
        </authorList>
    </citation>
    <scope>NUCLEOTIDE SEQUENCE [LARGE SCALE GENOMIC DNA]</scope>
    <source>
        <strain evidence="25">JCA_2017</strain>
    </source>
</reference>
<evidence type="ECO:0000256" key="18">
    <source>
        <dbReference type="ARBA" id="ARBA00023170"/>
    </source>
</evidence>
<evidence type="ECO:0000256" key="2">
    <source>
        <dbReference type="ARBA" id="ARBA00004479"/>
    </source>
</evidence>
<dbReference type="InterPro" id="IPR017441">
    <property type="entry name" value="Protein_kinase_ATP_BS"/>
</dbReference>
<dbReference type="GO" id="GO:0005886">
    <property type="term" value="C:plasma membrane"/>
    <property type="evidence" value="ECO:0007669"/>
    <property type="project" value="UniProtKB-SubCell"/>
</dbReference>
<dbReference type="InterPro" id="IPR001611">
    <property type="entry name" value="Leu-rich_rpt"/>
</dbReference>
<dbReference type="PANTHER" id="PTHR27008:SF584">
    <property type="entry name" value="LRR RECEPTOR-LIKE KINASE"/>
    <property type="match status" value="1"/>
</dbReference>
<comment type="subcellular location">
    <subcellularLocation>
        <location evidence="1">Cell membrane</location>
        <topology evidence="1">Single-pass membrane protein</topology>
    </subcellularLocation>
    <subcellularLocation>
        <location evidence="2">Membrane</location>
        <topology evidence="2">Single-pass type I membrane protein</topology>
    </subcellularLocation>
</comment>
<dbReference type="InterPro" id="IPR003591">
    <property type="entry name" value="Leu-rich_rpt_typical-subtyp"/>
</dbReference>
<dbReference type="FunFam" id="3.30.200.20:FF:000432">
    <property type="entry name" value="LRR receptor-like serine/threonine-protein kinase EFR"/>
    <property type="match status" value="1"/>
</dbReference>
<dbReference type="Pfam" id="PF08263">
    <property type="entry name" value="LRRNT_2"/>
    <property type="match status" value="1"/>
</dbReference>
<keyword evidence="19" id="KW-0325">Glycoprotein</keyword>
<evidence type="ECO:0000256" key="20">
    <source>
        <dbReference type="ARBA" id="ARBA00047899"/>
    </source>
</evidence>
<keyword evidence="6" id="KW-0723">Serine/threonine-protein kinase</keyword>
<feature type="transmembrane region" description="Helical" evidence="23">
    <location>
        <begin position="12"/>
        <end position="31"/>
    </location>
</feature>
<dbReference type="PROSITE" id="PS00108">
    <property type="entry name" value="PROTEIN_KINASE_ST"/>
    <property type="match status" value="1"/>
</dbReference>
<accession>A0A371G177</accession>
<evidence type="ECO:0000256" key="6">
    <source>
        <dbReference type="ARBA" id="ARBA00022527"/>
    </source>
</evidence>
<keyword evidence="8" id="KW-0433">Leucine-rich repeat</keyword>
<dbReference type="InterPro" id="IPR008271">
    <property type="entry name" value="Ser/Thr_kinase_AS"/>
</dbReference>
<comment type="caution">
    <text evidence="25">The sequence shown here is derived from an EMBL/GenBank/DDBJ whole genome shotgun (WGS) entry which is preliminary data.</text>
</comment>
<dbReference type="InterPro" id="IPR013210">
    <property type="entry name" value="LRR_N_plant-typ"/>
</dbReference>